<dbReference type="Proteomes" id="UP000825799">
    <property type="component" value="Chromosome"/>
</dbReference>
<feature type="transmembrane region" description="Helical" evidence="8">
    <location>
        <begin position="493"/>
        <end position="514"/>
    </location>
</feature>
<feature type="domain" description="ABC transmembrane type-1" evidence="9">
    <location>
        <begin position="324"/>
        <end position="514"/>
    </location>
</feature>
<dbReference type="PANTHER" id="PTHR43357">
    <property type="entry name" value="INNER MEMBRANE ABC TRANSPORTER PERMEASE PROTEIN YDCV"/>
    <property type="match status" value="1"/>
</dbReference>
<keyword evidence="3" id="KW-1003">Cell membrane</keyword>
<keyword evidence="6 8" id="KW-1133">Transmembrane helix</keyword>
<feature type="transmembrane region" description="Helical" evidence="8">
    <location>
        <begin position="131"/>
        <end position="155"/>
    </location>
</feature>
<dbReference type="CDD" id="cd06261">
    <property type="entry name" value="TM_PBP2"/>
    <property type="match status" value="2"/>
</dbReference>
<dbReference type="SUPFAM" id="SSF161098">
    <property type="entry name" value="MetI-like"/>
    <property type="match status" value="2"/>
</dbReference>
<evidence type="ECO:0000256" key="1">
    <source>
        <dbReference type="ARBA" id="ARBA00004429"/>
    </source>
</evidence>
<feature type="transmembrane region" description="Helical" evidence="8">
    <location>
        <begin position="104"/>
        <end position="125"/>
    </location>
</feature>
<evidence type="ECO:0000256" key="3">
    <source>
        <dbReference type="ARBA" id="ARBA00022475"/>
    </source>
</evidence>
<feature type="transmembrane region" description="Helical" evidence="8">
    <location>
        <begin position="362"/>
        <end position="384"/>
    </location>
</feature>
<evidence type="ECO:0000256" key="6">
    <source>
        <dbReference type="ARBA" id="ARBA00022989"/>
    </source>
</evidence>
<dbReference type="InterPro" id="IPR035906">
    <property type="entry name" value="MetI-like_sf"/>
</dbReference>
<feature type="transmembrane region" description="Helical" evidence="8">
    <location>
        <begin position="451"/>
        <end position="473"/>
    </location>
</feature>
<evidence type="ECO:0000259" key="9">
    <source>
        <dbReference type="PROSITE" id="PS50928"/>
    </source>
</evidence>
<evidence type="ECO:0000256" key="2">
    <source>
        <dbReference type="ARBA" id="ARBA00022448"/>
    </source>
</evidence>
<accession>A0ABX8WI38</accession>
<proteinExistence type="inferred from homology"/>
<protein>
    <submittedName>
        <fullName evidence="10">Iron ABC transporter permease</fullName>
    </submittedName>
</protein>
<feature type="transmembrane region" description="Helical" evidence="8">
    <location>
        <begin position="176"/>
        <end position="204"/>
    </location>
</feature>
<gene>
    <name evidence="10" type="ORF">K1X15_07875</name>
</gene>
<feature type="transmembrane region" description="Helical" evidence="8">
    <location>
        <begin position="68"/>
        <end position="92"/>
    </location>
</feature>
<evidence type="ECO:0000313" key="11">
    <source>
        <dbReference type="Proteomes" id="UP000825799"/>
    </source>
</evidence>
<dbReference type="InterPro" id="IPR000515">
    <property type="entry name" value="MetI-like"/>
</dbReference>
<evidence type="ECO:0000256" key="8">
    <source>
        <dbReference type="RuleBase" id="RU363032"/>
    </source>
</evidence>
<keyword evidence="11" id="KW-1185">Reference proteome</keyword>
<dbReference type="Gene3D" id="1.10.3720.10">
    <property type="entry name" value="MetI-like"/>
    <property type="match status" value="2"/>
</dbReference>
<keyword evidence="4" id="KW-0997">Cell inner membrane</keyword>
<sequence>MTASTASWRPGRGLRPPSGGGGYRLIVGAAVLTGLLSLLPLAFVLYVATTSGWDTIMDLVFRPKVGMLLVNTVLLLVLVLPLSAALAVALAWLVERTDLPFARFWSWTAVAPLALPAFVHSYAWSAFAPRFHGIGAAVLISILAYLPFVYLPVAAQLRRLDPALEETAQSMGKTPIGVFFLVVLPQLRLAIMGGTLLIGLHLLAEYGLFVLTRFDTFATAIVDQFQSVYSGPSANLLGGVLVLLCLVLLGLETRWRGRERYARVGSGAARPHRRRALGQYRWIALLLPVAFASLALLVPLTTLLRWLWAGGAAIWRFDYILPSIGQTALLAATGAVLTTLAALPMAWLSVRAPGKLQRALEASHAYVGALPGVIIALALVTVTVRIALPLYQTAATLVFAYVLMFLPRALVGLRTSIAQAPIELERAAASLGRPPLNAIWHTTIRLAAPGALASAALAALGITTELTATLMLAPNGTRTLAMRFWSYTSELDFASAAPYALLMIVLSIPLVVLLQLQSDRVDQI</sequence>
<reference evidence="10 11" key="1">
    <citation type="submission" date="2021-08" db="EMBL/GenBank/DDBJ databases">
        <title>Devosia salina sp. nov., isolated from the South China Sea sediment.</title>
        <authorList>
            <person name="Zhou Z."/>
        </authorList>
    </citation>
    <scope>NUCLEOTIDE SEQUENCE [LARGE SCALE GENOMIC DNA]</scope>
    <source>
        <strain evidence="10 11">SCS-3</strain>
    </source>
</reference>
<dbReference type="PANTHER" id="PTHR43357:SF3">
    <property type="entry name" value="FE(3+)-TRANSPORT SYSTEM PERMEASE PROTEIN FBPB 2"/>
    <property type="match status" value="1"/>
</dbReference>
<evidence type="ECO:0000256" key="5">
    <source>
        <dbReference type="ARBA" id="ARBA00022692"/>
    </source>
</evidence>
<name>A0ABX8WI38_9HYPH</name>
<keyword evidence="7 8" id="KW-0472">Membrane</keyword>
<organism evidence="10 11">
    <name type="scientific">Devosia salina</name>
    <dbReference type="NCBI Taxonomy" id="2860336"/>
    <lineage>
        <taxon>Bacteria</taxon>
        <taxon>Pseudomonadati</taxon>
        <taxon>Pseudomonadota</taxon>
        <taxon>Alphaproteobacteria</taxon>
        <taxon>Hyphomicrobiales</taxon>
        <taxon>Devosiaceae</taxon>
        <taxon>Devosia</taxon>
    </lineage>
</organism>
<feature type="domain" description="ABC transmembrane type-1" evidence="9">
    <location>
        <begin position="69"/>
        <end position="252"/>
    </location>
</feature>
<comment type="subcellular location">
    <subcellularLocation>
        <location evidence="1">Cell inner membrane</location>
        <topology evidence="1">Multi-pass membrane protein</topology>
    </subcellularLocation>
    <subcellularLocation>
        <location evidence="8">Cell membrane</location>
        <topology evidence="8">Multi-pass membrane protein</topology>
    </subcellularLocation>
</comment>
<keyword evidence="5 8" id="KW-0812">Transmembrane</keyword>
<evidence type="ECO:0000256" key="4">
    <source>
        <dbReference type="ARBA" id="ARBA00022519"/>
    </source>
</evidence>
<feature type="transmembrane region" description="Helical" evidence="8">
    <location>
        <begin position="21"/>
        <end position="48"/>
    </location>
</feature>
<dbReference type="EMBL" id="CP080590">
    <property type="protein sequence ID" value="QYO78448.1"/>
    <property type="molecule type" value="Genomic_DNA"/>
</dbReference>
<feature type="transmembrane region" description="Helical" evidence="8">
    <location>
        <begin position="328"/>
        <end position="350"/>
    </location>
</feature>
<feature type="transmembrane region" description="Helical" evidence="8">
    <location>
        <begin position="390"/>
        <end position="411"/>
    </location>
</feature>
<evidence type="ECO:0000256" key="7">
    <source>
        <dbReference type="ARBA" id="ARBA00023136"/>
    </source>
</evidence>
<dbReference type="PROSITE" id="PS50928">
    <property type="entry name" value="ABC_TM1"/>
    <property type="match status" value="2"/>
</dbReference>
<comment type="similarity">
    <text evidence="8">Belongs to the binding-protein-dependent transport system permease family.</text>
</comment>
<dbReference type="Pfam" id="PF00528">
    <property type="entry name" value="BPD_transp_1"/>
    <property type="match status" value="1"/>
</dbReference>
<keyword evidence="2 8" id="KW-0813">Transport</keyword>
<feature type="transmembrane region" description="Helical" evidence="8">
    <location>
        <begin position="233"/>
        <end position="251"/>
    </location>
</feature>
<feature type="transmembrane region" description="Helical" evidence="8">
    <location>
        <begin position="282"/>
        <end position="308"/>
    </location>
</feature>
<evidence type="ECO:0000313" key="10">
    <source>
        <dbReference type="EMBL" id="QYO78448.1"/>
    </source>
</evidence>